<dbReference type="SUPFAM" id="SSF56112">
    <property type="entry name" value="Protein kinase-like (PK-like)"/>
    <property type="match status" value="1"/>
</dbReference>
<evidence type="ECO:0000256" key="7">
    <source>
        <dbReference type="ARBA" id="ARBA00022840"/>
    </source>
</evidence>
<dbReference type="InterPro" id="IPR008271">
    <property type="entry name" value="Ser/Thr_kinase_AS"/>
</dbReference>
<keyword evidence="2" id="KW-0723">Serine/threonine-protein kinase</keyword>
<organism evidence="12 13">
    <name type="scientific">Antrodiella citrinella</name>
    <dbReference type="NCBI Taxonomy" id="2447956"/>
    <lineage>
        <taxon>Eukaryota</taxon>
        <taxon>Fungi</taxon>
        <taxon>Dikarya</taxon>
        <taxon>Basidiomycota</taxon>
        <taxon>Agaricomycotina</taxon>
        <taxon>Agaricomycetes</taxon>
        <taxon>Polyporales</taxon>
        <taxon>Steccherinaceae</taxon>
        <taxon>Antrodiella</taxon>
    </lineage>
</organism>
<keyword evidence="7 10" id="KW-0067">ATP-binding</keyword>
<proteinExistence type="predicted"/>
<evidence type="ECO:0000259" key="11">
    <source>
        <dbReference type="PROSITE" id="PS50011"/>
    </source>
</evidence>
<dbReference type="Gene3D" id="3.30.200.20">
    <property type="entry name" value="Phosphorylase Kinase, domain 1"/>
    <property type="match status" value="1"/>
</dbReference>
<evidence type="ECO:0000256" key="5">
    <source>
        <dbReference type="ARBA" id="ARBA00022741"/>
    </source>
</evidence>
<reference evidence="12 13" key="1">
    <citation type="submission" date="2019-02" db="EMBL/GenBank/DDBJ databases">
        <title>Genome sequencing of the rare red list fungi Antrodiella citrinella (Flaviporus citrinellus).</title>
        <authorList>
            <person name="Buettner E."/>
            <person name="Kellner H."/>
        </authorList>
    </citation>
    <scope>NUCLEOTIDE SEQUENCE [LARGE SCALE GENOMIC DNA]</scope>
    <source>
        <strain evidence="12 13">DSM 108506</strain>
    </source>
</reference>
<keyword evidence="6" id="KW-0418">Kinase</keyword>
<dbReference type="SMART" id="SM00220">
    <property type="entry name" value="S_TKc"/>
    <property type="match status" value="1"/>
</dbReference>
<comment type="catalytic activity">
    <reaction evidence="8">
        <text>L-threonyl-[protein] + ATP = O-phospho-L-threonyl-[protein] + ADP + H(+)</text>
        <dbReference type="Rhea" id="RHEA:46608"/>
        <dbReference type="Rhea" id="RHEA-COMP:11060"/>
        <dbReference type="Rhea" id="RHEA-COMP:11605"/>
        <dbReference type="ChEBI" id="CHEBI:15378"/>
        <dbReference type="ChEBI" id="CHEBI:30013"/>
        <dbReference type="ChEBI" id="CHEBI:30616"/>
        <dbReference type="ChEBI" id="CHEBI:61977"/>
        <dbReference type="ChEBI" id="CHEBI:456216"/>
        <dbReference type="EC" id="2.7.11.1"/>
    </reaction>
</comment>
<dbReference type="InterPro" id="IPR011009">
    <property type="entry name" value="Kinase-like_dom_sf"/>
</dbReference>
<dbReference type="FunFam" id="1.10.510.10:FF:000024">
    <property type="entry name" value="Probable serine/threonine-protein kinase cot-1"/>
    <property type="match status" value="1"/>
</dbReference>
<evidence type="ECO:0000256" key="2">
    <source>
        <dbReference type="ARBA" id="ARBA00022527"/>
    </source>
</evidence>
<dbReference type="InterPro" id="IPR000719">
    <property type="entry name" value="Prot_kinase_dom"/>
</dbReference>
<evidence type="ECO:0000256" key="10">
    <source>
        <dbReference type="PROSITE-ProRule" id="PRU10141"/>
    </source>
</evidence>
<evidence type="ECO:0000256" key="4">
    <source>
        <dbReference type="ARBA" id="ARBA00022679"/>
    </source>
</evidence>
<dbReference type="PROSITE" id="PS00108">
    <property type="entry name" value="PROTEIN_KINASE_ST"/>
    <property type="match status" value="1"/>
</dbReference>
<sequence length="946" mass="103286">MAFSFKLRIFKPKPSNIIHIEPTRRPKSLPASFSPPALLSLIKPSRTEILHTEKELFDVMDEAFHDPGFLNIRPPVGHGALVDWMDQTLRSGTITIKDLSTILGIEHGNCAEVSKAVTSSRTVASQSPERIPLPPPEPTIRVSVSFGKDELVNERYDILVSIDLSNSTPVQSSMLLDHAEGPTTRLSPLPPYVPEDTPDMSRTLVNIVVSNTGSTRIPTYLPSTGDYFYDIRDSCEVTPDPISDTLESCAEYLLPVLSPGAEAVALLRGGDEVFTARADAADVVCHHEQQLAPAAPAPPAIISMRDFTAVKKLGSGAFGVVHMVQYKETGALCAIKVMCKPRWEAGVTALEQREAELHFMKAAVDEQLTFRRCEGAQGVVQLIGSFYDTENFYFLMPLYAGGELHTELIRYGRFSEVRTRVYAAELVQGLVALHERGIIHRDLKPENILIDDKGHLIIADLGLARAFKTYPCDTEKAAYELLTMSAGYGDVNEVTNSYCGTRKYMAPEIYSTSLYSYAVDVWALGTIVYEMLFGHLPWNSVDYDDLEDAITQGGVDFDAAEVVAFGITEDAFLFLKQTMAMAPEYRSSSSSLKHHPFFKRIDWENLRTSQLPASWVPQSDLTFDETPPSLAQGKEIGPHNDFFPWFNYKSPQLSHLTSTVPVAAPDPELSTTIPETCTTALSQTATEDDIGSLTSIPLSGPHTGFPSTIIASPSSELSLPWIAPVSVHETGAQGSLMGAEYADDHVVPISPELMAYPSYEMSLDFALLASSHSCTSVPEVTSLSPASSWDDGMSWASCADRTPFTGAVQPNTQVVWIDAPVEVPAEVFASTSIQDTSLALPKSASAHTFVEVLHLSHLLSGVTLSSGFSSATSLSDFSSIMSIDLQETSSVLSTPLTSVIFPVALPATQALCTEAFRFETAFSFKQLFSQLKDTIGAVWKRFISRS</sequence>
<dbReference type="Gene3D" id="1.10.510.10">
    <property type="entry name" value="Transferase(Phosphotransferase) domain 1"/>
    <property type="match status" value="1"/>
</dbReference>
<dbReference type="OrthoDB" id="68483at2759"/>
<dbReference type="EMBL" id="SGPM01000008">
    <property type="protein sequence ID" value="THH33279.1"/>
    <property type="molecule type" value="Genomic_DNA"/>
</dbReference>
<evidence type="ECO:0000313" key="13">
    <source>
        <dbReference type="Proteomes" id="UP000308730"/>
    </source>
</evidence>
<comment type="caution">
    <text evidence="12">The sequence shown here is derived from an EMBL/GenBank/DDBJ whole genome shotgun (WGS) entry which is preliminary data.</text>
</comment>
<dbReference type="Pfam" id="PF00069">
    <property type="entry name" value="Pkinase"/>
    <property type="match status" value="1"/>
</dbReference>
<keyword evidence="13" id="KW-1185">Reference proteome</keyword>
<dbReference type="GO" id="GO:0005524">
    <property type="term" value="F:ATP binding"/>
    <property type="evidence" value="ECO:0007669"/>
    <property type="project" value="UniProtKB-UniRule"/>
</dbReference>
<accession>A0A4S4N2T6</accession>
<keyword evidence="3" id="KW-0597">Phosphoprotein</keyword>
<dbReference type="GO" id="GO:0004674">
    <property type="term" value="F:protein serine/threonine kinase activity"/>
    <property type="evidence" value="ECO:0007669"/>
    <property type="project" value="UniProtKB-KW"/>
</dbReference>
<evidence type="ECO:0000256" key="1">
    <source>
        <dbReference type="ARBA" id="ARBA00012513"/>
    </source>
</evidence>
<evidence type="ECO:0000256" key="8">
    <source>
        <dbReference type="ARBA" id="ARBA00047899"/>
    </source>
</evidence>
<keyword evidence="4" id="KW-0808">Transferase</keyword>
<feature type="domain" description="Protein kinase" evidence="11">
    <location>
        <begin position="307"/>
        <end position="598"/>
    </location>
</feature>
<dbReference type="Proteomes" id="UP000308730">
    <property type="component" value="Unassembled WGS sequence"/>
</dbReference>
<dbReference type="EC" id="2.7.11.1" evidence="1"/>
<gene>
    <name evidence="12" type="ORF">EUX98_g921</name>
</gene>
<evidence type="ECO:0000256" key="9">
    <source>
        <dbReference type="ARBA" id="ARBA00048679"/>
    </source>
</evidence>
<evidence type="ECO:0000256" key="3">
    <source>
        <dbReference type="ARBA" id="ARBA00022553"/>
    </source>
</evidence>
<evidence type="ECO:0000256" key="6">
    <source>
        <dbReference type="ARBA" id="ARBA00022777"/>
    </source>
</evidence>
<dbReference type="PROSITE" id="PS50011">
    <property type="entry name" value="PROTEIN_KINASE_DOM"/>
    <property type="match status" value="1"/>
</dbReference>
<dbReference type="InterPro" id="IPR017441">
    <property type="entry name" value="Protein_kinase_ATP_BS"/>
</dbReference>
<dbReference type="GO" id="GO:0007010">
    <property type="term" value="P:cytoskeleton organization"/>
    <property type="evidence" value="ECO:0007669"/>
    <property type="project" value="UniProtKB-ARBA"/>
</dbReference>
<dbReference type="PANTHER" id="PTHR24351">
    <property type="entry name" value="RIBOSOMAL PROTEIN S6 KINASE"/>
    <property type="match status" value="1"/>
</dbReference>
<protein>
    <recommendedName>
        <fullName evidence="1">non-specific serine/threonine protein kinase</fullName>
        <ecNumber evidence="1">2.7.11.1</ecNumber>
    </recommendedName>
</protein>
<dbReference type="AlphaFoldDB" id="A0A4S4N2T6"/>
<evidence type="ECO:0000313" key="12">
    <source>
        <dbReference type="EMBL" id="THH33279.1"/>
    </source>
</evidence>
<dbReference type="PROSITE" id="PS00107">
    <property type="entry name" value="PROTEIN_KINASE_ATP"/>
    <property type="match status" value="1"/>
</dbReference>
<comment type="catalytic activity">
    <reaction evidence="9">
        <text>L-seryl-[protein] + ATP = O-phospho-L-seryl-[protein] + ADP + H(+)</text>
        <dbReference type="Rhea" id="RHEA:17989"/>
        <dbReference type="Rhea" id="RHEA-COMP:9863"/>
        <dbReference type="Rhea" id="RHEA-COMP:11604"/>
        <dbReference type="ChEBI" id="CHEBI:15378"/>
        <dbReference type="ChEBI" id="CHEBI:29999"/>
        <dbReference type="ChEBI" id="CHEBI:30616"/>
        <dbReference type="ChEBI" id="CHEBI:83421"/>
        <dbReference type="ChEBI" id="CHEBI:456216"/>
        <dbReference type="EC" id="2.7.11.1"/>
    </reaction>
</comment>
<name>A0A4S4N2T6_9APHY</name>
<feature type="binding site" evidence="10">
    <location>
        <position position="336"/>
    </location>
    <ligand>
        <name>ATP</name>
        <dbReference type="ChEBI" id="CHEBI:30616"/>
    </ligand>
</feature>
<keyword evidence="5 10" id="KW-0547">Nucleotide-binding</keyword>